<dbReference type="Gene3D" id="3.30.160.60">
    <property type="entry name" value="Classic Zinc Finger"/>
    <property type="match status" value="1"/>
</dbReference>
<dbReference type="InterPro" id="IPR036236">
    <property type="entry name" value="Znf_C2H2_sf"/>
</dbReference>
<accession>A0A8S4PCP7</accession>
<name>A0A8S4PCP7_OWEFU</name>
<reference evidence="2" key="1">
    <citation type="submission" date="2022-03" db="EMBL/GenBank/DDBJ databases">
        <authorList>
            <person name="Martin C."/>
        </authorList>
    </citation>
    <scope>NUCLEOTIDE SEQUENCE</scope>
</reference>
<organism evidence="2 3">
    <name type="scientific">Owenia fusiformis</name>
    <name type="common">Polychaete worm</name>
    <dbReference type="NCBI Taxonomy" id="6347"/>
    <lineage>
        <taxon>Eukaryota</taxon>
        <taxon>Metazoa</taxon>
        <taxon>Spiralia</taxon>
        <taxon>Lophotrochozoa</taxon>
        <taxon>Annelida</taxon>
        <taxon>Polychaeta</taxon>
        <taxon>Sedentaria</taxon>
        <taxon>Canalipalpata</taxon>
        <taxon>Sabellida</taxon>
        <taxon>Oweniida</taxon>
        <taxon>Oweniidae</taxon>
        <taxon>Owenia</taxon>
    </lineage>
</organism>
<protein>
    <recommendedName>
        <fullName evidence="1">C2H2-type domain-containing protein</fullName>
    </recommendedName>
</protein>
<dbReference type="AlphaFoldDB" id="A0A8S4PCP7"/>
<gene>
    <name evidence="2" type="ORF">OFUS_LOCUS16905</name>
</gene>
<feature type="domain" description="C2H2-type" evidence="1">
    <location>
        <begin position="70"/>
        <end position="90"/>
    </location>
</feature>
<dbReference type="PROSITE" id="PS00028">
    <property type="entry name" value="ZINC_FINGER_C2H2_1"/>
    <property type="match status" value="1"/>
</dbReference>
<dbReference type="SUPFAM" id="SSF57667">
    <property type="entry name" value="beta-beta-alpha zinc fingers"/>
    <property type="match status" value="1"/>
</dbReference>
<dbReference type="Proteomes" id="UP000749559">
    <property type="component" value="Unassembled WGS sequence"/>
</dbReference>
<proteinExistence type="predicted"/>
<dbReference type="EMBL" id="CAIIXF020000008">
    <property type="protein sequence ID" value="CAH1791864.1"/>
    <property type="molecule type" value="Genomic_DNA"/>
</dbReference>
<keyword evidence="3" id="KW-1185">Reference proteome</keyword>
<evidence type="ECO:0000259" key="1">
    <source>
        <dbReference type="PROSITE" id="PS00028"/>
    </source>
</evidence>
<evidence type="ECO:0000313" key="3">
    <source>
        <dbReference type="Proteomes" id="UP000749559"/>
    </source>
</evidence>
<sequence length="123" mass="14113">MKKRRLTARTTILFPTNGSWNPVITSSDIDTLISNVGRTFTATYPSNGPWAPPMAMNASNVTQEQHYFHCNTCEIKIKHKVSYILHKSLHDTNIPFKCSSCNKIFYDGPTFLQHTCLFYCDYE</sequence>
<dbReference type="InterPro" id="IPR013087">
    <property type="entry name" value="Znf_C2H2_type"/>
</dbReference>
<evidence type="ECO:0000313" key="2">
    <source>
        <dbReference type="EMBL" id="CAH1791864.1"/>
    </source>
</evidence>
<comment type="caution">
    <text evidence="2">The sequence shown here is derived from an EMBL/GenBank/DDBJ whole genome shotgun (WGS) entry which is preliminary data.</text>
</comment>